<feature type="transmembrane region" description="Helical" evidence="6">
    <location>
        <begin position="129"/>
        <end position="150"/>
    </location>
</feature>
<keyword evidence="4" id="KW-0813">Transport</keyword>
<evidence type="ECO:0000313" key="7">
    <source>
        <dbReference type="EMBL" id="WZX29722.1"/>
    </source>
</evidence>
<organism evidence="7 8">
    <name type="scientific">Salinicoccus bachuensis</name>
    <dbReference type="NCBI Taxonomy" id="3136731"/>
    <lineage>
        <taxon>Bacteria</taxon>
        <taxon>Bacillati</taxon>
        <taxon>Bacillota</taxon>
        <taxon>Bacilli</taxon>
        <taxon>Bacillales</taxon>
        <taxon>Staphylococcaceae</taxon>
        <taxon>Salinicoccus</taxon>
    </lineage>
</organism>
<feature type="transmembrane region" description="Helical" evidence="6">
    <location>
        <begin position="63"/>
        <end position="82"/>
    </location>
</feature>
<keyword evidence="6" id="KW-0812">Transmembrane</keyword>
<evidence type="ECO:0000256" key="5">
    <source>
        <dbReference type="ARBA" id="ARBA00031636"/>
    </source>
</evidence>
<dbReference type="Proteomes" id="UP001455384">
    <property type="component" value="Chromosome"/>
</dbReference>
<feature type="transmembrane region" description="Helical" evidence="6">
    <location>
        <begin position="14"/>
        <end position="34"/>
    </location>
</feature>
<reference evidence="8" key="1">
    <citation type="submission" date="2023-10" db="EMBL/GenBank/DDBJ databases">
        <title>Genome analysis and identification of Salinococcus sp. Bachu38 nov., a PGPR from the rhizosphere of Tamarix.</title>
        <authorList>
            <person name="Liang Z."/>
            <person name="Zhang X."/>
            <person name="Jia J."/>
            <person name="Chen X."/>
            <person name="Wang Y."/>
            <person name="Wang Q."/>
            <person name="Wang R."/>
        </authorList>
    </citation>
    <scope>NUCLEOTIDE SEQUENCE [LARGE SCALE GENOMIC DNA]</scope>
    <source>
        <strain evidence="8">Bachu38</strain>
    </source>
</reference>
<feature type="transmembrane region" description="Helical" evidence="6">
    <location>
        <begin position="162"/>
        <end position="182"/>
    </location>
</feature>
<keyword evidence="6" id="KW-1133">Transmembrane helix</keyword>
<dbReference type="Pfam" id="PF01554">
    <property type="entry name" value="MatE"/>
    <property type="match status" value="1"/>
</dbReference>
<accession>A0ABZ3CJX7</accession>
<comment type="function">
    <text evidence="1">Multidrug efflux pump.</text>
</comment>
<evidence type="ECO:0000256" key="3">
    <source>
        <dbReference type="ARBA" id="ARBA00020268"/>
    </source>
</evidence>
<comment type="similarity">
    <text evidence="2">Belongs to the multi antimicrobial extrusion (MATE) (TC 2.A.66.1) family.</text>
</comment>
<evidence type="ECO:0000256" key="6">
    <source>
        <dbReference type="SAM" id="Phobius"/>
    </source>
</evidence>
<evidence type="ECO:0000256" key="2">
    <source>
        <dbReference type="ARBA" id="ARBA00010199"/>
    </source>
</evidence>
<name>A0ABZ3CJX7_9STAP</name>
<dbReference type="RefSeq" id="WP_342388276.1">
    <property type="nucleotide sequence ID" value="NZ_CP138333.2"/>
</dbReference>
<evidence type="ECO:0000313" key="8">
    <source>
        <dbReference type="Proteomes" id="UP001455384"/>
    </source>
</evidence>
<sequence length="215" mass="23707">MYHTESKREMYKQFIRILWPIMITQVLLYSMNLIDTMMSGRSGVDDLAGVAIGSSFWAPVSTGINGILLAVTAIVAQLLGAGKKEAMRHNVQQAIYVAVALTAIVLLIGMFFLDDVLDIMGLERSVHHIAYYYLVGLSTGTLPLFFFGVLRNFVDAQGFTRISLYVITTSLPLNIFFNYALIFGNFGFPELGASVPVMRHPSPTGSCSSSYPSWS</sequence>
<dbReference type="EMBL" id="CP138333">
    <property type="protein sequence ID" value="WZX29722.1"/>
    <property type="molecule type" value="Genomic_DNA"/>
</dbReference>
<evidence type="ECO:0000256" key="4">
    <source>
        <dbReference type="ARBA" id="ARBA00022448"/>
    </source>
</evidence>
<feature type="transmembrane region" description="Helical" evidence="6">
    <location>
        <begin position="94"/>
        <end position="113"/>
    </location>
</feature>
<keyword evidence="6" id="KW-0472">Membrane</keyword>
<evidence type="ECO:0000256" key="1">
    <source>
        <dbReference type="ARBA" id="ARBA00003408"/>
    </source>
</evidence>
<dbReference type="PANTHER" id="PTHR43298:SF2">
    <property type="entry name" value="FMN_FAD EXPORTER YEEO-RELATED"/>
    <property type="match status" value="1"/>
</dbReference>
<gene>
    <name evidence="7" type="ORF">RQP18_00700</name>
</gene>
<dbReference type="PANTHER" id="PTHR43298">
    <property type="entry name" value="MULTIDRUG RESISTANCE PROTEIN NORM-RELATED"/>
    <property type="match status" value="1"/>
</dbReference>
<dbReference type="InterPro" id="IPR002528">
    <property type="entry name" value="MATE_fam"/>
</dbReference>
<dbReference type="InterPro" id="IPR050222">
    <property type="entry name" value="MATE_MdtK"/>
</dbReference>
<protein>
    <recommendedName>
        <fullName evidence="3">Probable multidrug resistance protein NorM</fullName>
    </recommendedName>
    <alternativeName>
        <fullName evidence="5">Multidrug-efflux transporter</fullName>
    </alternativeName>
</protein>
<keyword evidence="8" id="KW-1185">Reference proteome</keyword>
<proteinExistence type="inferred from homology"/>